<evidence type="ECO:0008006" key="3">
    <source>
        <dbReference type="Google" id="ProtNLM"/>
    </source>
</evidence>
<evidence type="ECO:0000313" key="1">
    <source>
        <dbReference type="EMBL" id="PIR86262.1"/>
    </source>
</evidence>
<sequence>MKNRNRGFTLLLATLISSLLLLLGAAIFNVIKKEIILSSLGRDSQFAFYAADTGAECALYWDFRFNHFGSSTPPTEITCDGQTISITISN</sequence>
<accession>A0A2H0UIN6</accession>
<proteinExistence type="predicted"/>
<dbReference type="AlphaFoldDB" id="A0A2H0UIN6"/>
<dbReference type="EMBL" id="PFBF01000042">
    <property type="protein sequence ID" value="PIR86262.1"/>
    <property type="molecule type" value="Genomic_DNA"/>
</dbReference>
<evidence type="ECO:0000313" key="2">
    <source>
        <dbReference type="Proteomes" id="UP000230706"/>
    </source>
</evidence>
<dbReference type="Proteomes" id="UP000230706">
    <property type="component" value="Unassembled WGS sequence"/>
</dbReference>
<comment type="caution">
    <text evidence="1">The sequence shown here is derived from an EMBL/GenBank/DDBJ whole genome shotgun (WGS) entry which is preliminary data.</text>
</comment>
<reference evidence="2" key="1">
    <citation type="submission" date="2017-09" db="EMBL/GenBank/DDBJ databases">
        <title>Depth-based differentiation of microbial function through sediment-hosted aquifers and enrichment of novel symbionts in the deep terrestrial subsurface.</title>
        <authorList>
            <person name="Probst A.J."/>
            <person name="Ladd B."/>
            <person name="Jarett J.K."/>
            <person name="Geller-Mcgrath D.E."/>
            <person name="Sieber C.M.K."/>
            <person name="Emerson J.B."/>
            <person name="Anantharaman K."/>
            <person name="Thomas B.C."/>
            <person name="Malmstrom R."/>
            <person name="Stieglmeier M."/>
            <person name="Klingl A."/>
            <person name="Woyke T."/>
            <person name="Ryan C.M."/>
            <person name="Banfield J.F."/>
        </authorList>
    </citation>
    <scope>NUCLEOTIDE SEQUENCE [LARGE SCALE GENOMIC DNA]</scope>
</reference>
<name>A0A2H0UIN6_9BACT</name>
<protein>
    <recommendedName>
        <fullName evidence="3">Type 4 fimbrial biogenesis protein PilX N-terminal domain-containing protein</fullName>
    </recommendedName>
</protein>
<organism evidence="1 2">
    <name type="scientific">Candidatus Kaiserbacteria bacterium CG10_big_fil_rev_8_21_14_0_10_43_70</name>
    <dbReference type="NCBI Taxonomy" id="1974605"/>
    <lineage>
        <taxon>Bacteria</taxon>
        <taxon>Candidatus Kaiseribacteriota</taxon>
    </lineage>
</organism>
<gene>
    <name evidence="1" type="ORF">COU13_01885</name>
</gene>